<dbReference type="SMART" id="SM00065">
    <property type="entry name" value="GAF"/>
    <property type="match status" value="1"/>
</dbReference>
<dbReference type="Gene3D" id="3.30.450.40">
    <property type="match status" value="1"/>
</dbReference>
<dbReference type="EMBL" id="FNXT01001202">
    <property type="protein sequence ID" value="SZX73937.1"/>
    <property type="molecule type" value="Genomic_DNA"/>
</dbReference>
<sequence length="947" mass="99225">MGQGASCFKPAEQNEAVDDAKCGLAAAAPTAAAGNGTVAEMPAGDAAAADMQLLGRAPQPNLPMDVTVSGPPLPPCELDRLQVSQIPQLLDAAPKEELQSILQLLCSMFHTQNALISLFADRRIYLINGTGVFQEGDFPWRHSFCAWTMSCEHPTVMVVNDAQQDSRFCRNPYVTSKAVRSYLGAPLVSSTGHRLGTICFADAVPRVFDDNSVQIMCNFSELVTREIERDIMLARQKLQLDAGASKRAAAAVADMDKVQLRSLDCISSAVLLVDTVRPGWPVLHANSSWHRLLQQRQQASMTSQWVDAVSSSSSSSSSKARRGSNHDIVGQLLWPLLAEQLCDMNSSTPFGVQQQQQQQQPQRPCVEQLQQLAAERQCFTLAGLQLPGLGGQPVSLSFRSAEHGEVDGAVSICLPSFLPDAAELPAAASALAAGSSDETPVTAEPVAPSLYFVTVTVQPSSSSQVQASPCSSSGASSSQAMHMSPGGQRRVSLVPCAFPQFARAADSAWAGSGAGCVLLTLVAPASTTTTSSSGAHSHDLMLASSTSSSGASHRLGSCSSVARAVCSKVEGLRIKNQIAAGSMGRVFRGEYFGTKVAVKVLDGDAVLRRDASSGLCLEALLGQTLQHPNIVRTMAWAVITGEERLPHAERLWGESLEPSKPSIALNRMRSSPAADSTAAAEAPALAAGSAGSAPVSTASAGANGCASYGSAGGTPMMAASAGADGCASHDSAEQCMLEGQTWMVLEYCDRGCLQDAVDRGWLREGPAGPVSTLKLLATAAEIAAGMLHLHSQGIVHGDLSGFNVLLSSADPSAAVGQRGFVAKVADFGLSRTLTHGSKVVTKTYGTITHMPPEMLEHGICSKAADVYSFGVLLFQMAASSRAWAGLSHQAVVQAVCVQRLQLAFPPATPEAIVMLGEACLAHEPRDRPSFQDIVDVLMPLSEVLLGA</sequence>
<dbReference type="Gene3D" id="3.30.200.20">
    <property type="entry name" value="Phosphorylase Kinase, domain 1"/>
    <property type="match status" value="1"/>
</dbReference>
<gene>
    <name evidence="4" type="ORF">BQ4739_LOCUS14198</name>
</gene>
<keyword evidence="1" id="KW-0675">Receptor</keyword>
<evidence type="ECO:0000313" key="5">
    <source>
        <dbReference type="Proteomes" id="UP000256970"/>
    </source>
</evidence>
<dbReference type="AlphaFoldDB" id="A0A383W8H1"/>
<dbReference type="PANTHER" id="PTHR44329:SF214">
    <property type="entry name" value="PROTEIN KINASE DOMAIN-CONTAINING PROTEIN"/>
    <property type="match status" value="1"/>
</dbReference>
<dbReference type="PROSITE" id="PS50011">
    <property type="entry name" value="PROTEIN_KINASE_DOM"/>
    <property type="match status" value="1"/>
</dbReference>
<protein>
    <recommendedName>
        <fullName evidence="3">Protein kinase domain-containing protein</fullName>
    </recommendedName>
</protein>
<dbReference type="Gene3D" id="1.10.510.10">
    <property type="entry name" value="Transferase(Phosphotransferase) domain 1"/>
    <property type="match status" value="1"/>
</dbReference>
<dbReference type="InterPro" id="IPR051681">
    <property type="entry name" value="Ser/Thr_Kinases-Pseudokinases"/>
</dbReference>
<dbReference type="Pfam" id="PF07714">
    <property type="entry name" value="PK_Tyr_Ser-Thr"/>
    <property type="match status" value="1"/>
</dbReference>
<feature type="compositionally biased region" description="Low complexity" evidence="2">
    <location>
        <begin position="463"/>
        <end position="480"/>
    </location>
</feature>
<dbReference type="InterPro" id="IPR003018">
    <property type="entry name" value="GAF"/>
</dbReference>
<dbReference type="InterPro" id="IPR029016">
    <property type="entry name" value="GAF-like_dom_sf"/>
</dbReference>
<feature type="region of interest" description="Disordered" evidence="2">
    <location>
        <begin position="463"/>
        <end position="486"/>
    </location>
</feature>
<evidence type="ECO:0000313" key="4">
    <source>
        <dbReference type="EMBL" id="SZX73937.1"/>
    </source>
</evidence>
<dbReference type="GO" id="GO:0005524">
    <property type="term" value="F:ATP binding"/>
    <property type="evidence" value="ECO:0007669"/>
    <property type="project" value="InterPro"/>
</dbReference>
<evidence type="ECO:0000256" key="1">
    <source>
        <dbReference type="ARBA" id="ARBA00023170"/>
    </source>
</evidence>
<dbReference type="InterPro" id="IPR000719">
    <property type="entry name" value="Prot_kinase_dom"/>
</dbReference>
<dbReference type="InterPro" id="IPR001245">
    <property type="entry name" value="Ser-Thr/Tyr_kinase_cat_dom"/>
</dbReference>
<evidence type="ECO:0000259" key="3">
    <source>
        <dbReference type="PROSITE" id="PS50011"/>
    </source>
</evidence>
<dbReference type="Proteomes" id="UP000256970">
    <property type="component" value="Unassembled WGS sequence"/>
</dbReference>
<dbReference type="SUPFAM" id="SSF56112">
    <property type="entry name" value="Protein kinase-like (PK-like)"/>
    <property type="match status" value="1"/>
</dbReference>
<organism evidence="4 5">
    <name type="scientific">Tetradesmus obliquus</name>
    <name type="common">Green alga</name>
    <name type="synonym">Acutodesmus obliquus</name>
    <dbReference type="NCBI Taxonomy" id="3088"/>
    <lineage>
        <taxon>Eukaryota</taxon>
        <taxon>Viridiplantae</taxon>
        <taxon>Chlorophyta</taxon>
        <taxon>core chlorophytes</taxon>
        <taxon>Chlorophyceae</taxon>
        <taxon>CS clade</taxon>
        <taxon>Sphaeropleales</taxon>
        <taxon>Scenedesmaceae</taxon>
        <taxon>Tetradesmus</taxon>
    </lineage>
</organism>
<evidence type="ECO:0000256" key="2">
    <source>
        <dbReference type="SAM" id="MobiDB-lite"/>
    </source>
</evidence>
<dbReference type="GO" id="GO:0004674">
    <property type="term" value="F:protein serine/threonine kinase activity"/>
    <property type="evidence" value="ECO:0007669"/>
    <property type="project" value="TreeGrafter"/>
</dbReference>
<accession>A0A383W8H1</accession>
<dbReference type="Pfam" id="PF01590">
    <property type="entry name" value="GAF"/>
    <property type="match status" value="1"/>
</dbReference>
<dbReference type="PANTHER" id="PTHR44329">
    <property type="entry name" value="SERINE/THREONINE-PROTEIN KINASE TNNI3K-RELATED"/>
    <property type="match status" value="1"/>
</dbReference>
<dbReference type="InterPro" id="IPR011009">
    <property type="entry name" value="Kinase-like_dom_sf"/>
</dbReference>
<dbReference type="SUPFAM" id="SSF55781">
    <property type="entry name" value="GAF domain-like"/>
    <property type="match status" value="1"/>
</dbReference>
<feature type="domain" description="Protein kinase" evidence="3">
    <location>
        <begin position="572"/>
        <end position="941"/>
    </location>
</feature>
<keyword evidence="5" id="KW-1185">Reference proteome</keyword>
<name>A0A383W8H1_TETOB</name>
<proteinExistence type="predicted"/>
<reference evidence="4 5" key="1">
    <citation type="submission" date="2016-10" db="EMBL/GenBank/DDBJ databases">
        <authorList>
            <person name="Cai Z."/>
        </authorList>
    </citation>
    <scope>NUCLEOTIDE SEQUENCE [LARGE SCALE GENOMIC DNA]</scope>
</reference>